<protein>
    <recommendedName>
        <fullName evidence="2">Phosphoesterase</fullName>
        <ecNumber evidence="2">3.1.4.-</ecNumber>
    </recommendedName>
</protein>
<dbReference type="PANTHER" id="PTHR11124">
    <property type="entry name" value="VACUOLAR SORTING PROTEIN VPS29"/>
    <property type="match status" value="1"/>
</dbReference>
<comment type="cofactor">
    <cofactor evidence="2">
        <name>a divalent metal cation</name>
        <dbReference type="ChEBI" id="CHEBI:60240"/>
    </cofactor>
</comment>
<accession>A0A9D2TRN4</accession>
<proteinExistence type="inferred from homology"/>
<evidence type="ECO:0000313" key="4">
    <source>
        <dbReference type="EMBL" id="HJC86640.1"/>
    </source>
</evidence>
<evidence type="ECO:0000313" key="5">
    <source>
        <dbReference type="Proteomes" id="UP000823922"/>
    </source>
</evidence>
<evidence type="ECO:0000256" key="2">
    <source>
        <dbReference type="RuleBase" id="RU362039"/>
    </source>
</evidence>
<dbReference type="SUPFAM" id="SSF56300">
    <property type="entry name" value="Metallo-dependent phosphatases"/>
    <property type="match status" value="1"/>
</dbReference>
<organism evidence="4 5">
    <name type="scientific">Candidatus Eisenbergiella intestinigallinarum</name>
    <dbReference type="NCBI Taxonomy" id="2838549"/>
    <lineage>
        <taxon>Bacteria</taxon>
        <taxon>Bacillati</taxon>
        <taxon>Bacillota</taxon>
        <taxon>Clostridia</taxon>
        <taxon>Lachnospirales</taxon>
        <taxon>Lachnospiraceae</taxon>
        <taxon>Eisenbergiella</taxon>
    </lineage>
</organism>
<evidence type="ECO:0000256" key="1">
    <source>
        <dbReference type="ARBA" id="ARBA00008950"/>
    </source>
</evidence>
<dbReference type="AlphaFoldDB" id="A0A9D2TRN4"/>
<dbReference type="InterPro" id="IPR029052">
    <property type="entry name" value="Metallo-depent_PP-like"/>
</dbReference>
<reference evidence="4" key="2">
    <citation type="submission" date="2021-04" db="EMBL/GenBank/DDBJ databases">
        <authorList>
            <person name="Gilroy R."/>
        </authorList>
    </citation>
    <scope>NUCLEOTIDE SEQUENCE</scope>
    <source>
        <strain evidence="4">ChiBcec1-1630</strain>
    </source>
</reference>
<dbReference type="Gene3D" id="3.60.21.10">
    <property type="match status" value="1"/>
</dbReference>
<comment type="caution">
    <text evidence="4">The sequence shown here is derived from an EMBL/GenBank/DDBJ whole genome shotgun (WGS) entry which is preliminary data.</text>
</comment>
<dbReference type="EMBL" id="DWVS01000029">
    <property type="protein sequence ID" value="HJC86640.1"/>
    <property type="molecule type" value="Genomic_DNA"/>
</dbReference>
<name>A0A9D2TRN4_9FIRM</name>
<feature type="domain" description="Calcineurin-like phosphoesterase" evidence="3">
    <location>
        <begin position="1"/>
        <end position="139"/>
    </location>
</feature>
<dbReference type="Proteomes" id="UP000823922">
    <property type="component" value="Unassembled WGS sequence"/>
</dbReference>
<keyword evidence="2" id="KW-0479">Metal-binding</keyword>
<reference evidence="4" key="1">
    <citation type="journal article" date="2021" name="PeerJ">
        <title>Extensive microbial diversity within the chicken gut microbiome revealed by metagenomics and culture.</title>
        <authorList>
            <person name="Gilroy R."/>
            <person name="Ravi A."/>
            <person name="Getino M."/>
            <person name="Pursley I."/>
            <person name="Horton D.L."/>
            <person name="Alikhan N.F."/>
            <person name="Baker D."/>
            <person name="Gharbi K."/>
            <person name="Hall N."/>
            <person name="Watson M."/>
            <person name="Adriaenssens E.M."/>
            <person name="Foster-Nyarko E."/>
            <person name="Jarju S."/>
            <person name="Secka A."/>
            <person name="Antonio M."/>
            <person name="Oren A."/>
            <person name="Chaudhuri R.R."/>
            <person name="La Ragione R."/>
            <person name="Hildebrand F."/>
            <person name="Pallen M.J."/>
        </authorList>
    </citation>
    <scope>NUCLEOTIDE SEQUENCE</scope>
    <source>
        <strain evidence="4">ChiBcec1-1630</strain>
    </source>
</reference>
<dbReference type="Pfam" id="PF12850">
    <property type="entry name" value="Metallophos_2"/>
    <property type="match status" value="1"/>
</dbReference>
<comment type="similarity">
    <text evidence="1 2">Belongs to the metallophosphoesterase superfamily. YfcE family.</text>
</comment>
<dbReference type="InterPro" id="IPR000979">
    <property type="entry name" value="Phosphodiesterase_MJ0936/Vps29"/>
</dbReference>
<dbReference type="GO" id="GO:0016787">
    <property type="term" value="F:hydrolase activity"/>
    <property type="evidence" value="ECO:0007669"/>
    <property type="project" value="UniProtKB-UniRule"/>
</dbReference>
<evidence type="ECO:0000259" key="3">
    <source>
        <dbReference type="Pfam" id="PF12850"/>
    </source>
</evidence>
<sequence>MKVAVLSDTHNLLRPQVAALLGTCDAVIHAGDIGSLQLMDAVREAAGQEAPAFFVRGNNDGEWAEGLPESLCFTLGGISFFLVHKKKDVPEKLEGIQVIVHGHSHKYMQEEKSGRLWLNPGSCGKRRFNQEITMAFLYLGKGHVQVERVDLPAEPVSGRGKRDLDKREDEKDCRIPEDNLLSAIEGIFRRMDRGWKIERISREMKLDAGFVEQVCRIRVTHPGVSAEGIMDKIEVNRQTGAR</sequence>
<gene>
    <name evidence="4" type="ORF">H9926_01310</name>
</gene>
<dbReference type="EC" id="3.1.4.-" evidence="2"/>
<dbReference type="InterPro" id="IPR024654">
    <property type="entry name" value="Calcineurin-like_PHP_lpxH"/>
</dbReference>
<dbReference type="GO" id="GO:0046872">
    <property type="term" value="F:metal ion binding"/>
    <property type="evidence" value="ECO:0007669"/>
    <property type="project" value="UniProtKB-KW"/>
</dbReference>
<dbReference type="NCBIfam" id="TIGR00040">
    <property type="entry name" value="yfcE"/>
    <property type="match status" value="1"/>
</dbReference>